<keyword evidence="3" id="KW-1185">Reference proteome</keyword>
<evidence type="ECO:0000256" key="1">
    <source>
        <dbReference type="SAM" id="MobiDB-lite"/>
    </source>
</evidence>
<dbReference type="Proteomes" id="UP000694941">
    <property type="component" value="Unplaced"/>
</dbReference>
<evidence type="ECO:0000259" key="2">
    <source>
        <dbReference type="Pfam" id="PF15743"/>
    </source>
</evidence>
<organism evidence="3 4">
    <name type="scientific">Limulus polyphemus</name>
    <name type="common">Atlantic horseshoe crab</name>
    <dbReference type="NCBI Taxonomy" id="6850"/>
    <lineage>
        <taxon>Eukaryota</taxon>
        <taxon>Metazoa</taxon>
        <taxon>Ecdysozoa</taxon>
        <taxon>Arthropoda</taxon>
        <taxon>Chelicerata</taxon>
        <taxon>Merostomata</taxon>
        <taxon>Xiphosura</taxon>
        <taxon>Limulidae</taxon>
        <taxon>Limulus</taxon>
    </lineage>
</organism>
<sequence>MLRRAKQIQLKASDKSDKAKSIWKERYVDERKKTTQLEQESTKSRDTLEKLHRELLAKIELGFGNNSLTGKTGLPSRKLKCVVQKDVKILRQELVKKKIQITLTRNQEQSATDNSKRNSCIKVV</sequence>
<evidence type="ECO:0000313" key="3">
    <source>
        <dbReference type="Proteomes" id="UP000694941"/>
    </source>
</evidence>
<dbReference type="GeneID" id="111085504"/>
<gene>
    <name evidence="4" type="primary">LOC111085504</name>
</gene>
<dbReference type="PANTHER" id="PTHR14421:SF3">
    <property type="entry name" value="SPERMATOGENESIS-ASSOCIATED PROTEIN 1"/>
    <property type="match status" value="1"/>
</dbReference>
<dbReference type="InterPro" id="IPR031478">
    <property type="entry name" value="SPATA1_C"/>
</dbReference>
<dbReference type="PANTHER" id="PTHR14421">
    <property type="entry name" value="SPERMATOGENESIS-ASSOCIATED PROTEIN 1"/>
    <property type="match status" value="1"/>
</dbReference>
<dbReference type="RefSeq" id="XP_022240101.1">
    <property type="nucleotide sequence ID" value="XM_022384393.1"/>
</dbReference>
<protein>
    <submittedName>
        <fullName evidence="4">Uncharacterized protein LOC111085504</fullName>
    </submittedName>
</protein>
<proteinExistence type="predicted"/>
<evidence type="ECO:0000313" key="4">
    <source>
        <dbReference type="RefSeq" id="XP_022240101.1"/>
    </source>
</evidence>
<dbReference type="InterPro" id="IPR039062">
    <property type="entry name" value="SPAT1"/>
</dbReference>
<name>A0ABM1S8Z6_LIMPO</name>
<accession>A0ABM1S8Z6</accession>
<dbReference type="Pfam" id="PF15743">
    <property type="entry name" value="SPATA1_C"/>
    <property type="match status" value="1"/>
</dbReference>
<feature type="region of interest" description="Disordered" evidence="1">
    <location>
        <begin position="105"/>
        <end position="124"/>
    </location>
</feature>
<feature type="domain" description="Spermatogenesis-associated protein 1 C-terminal" evidence="2">
    <location>
        <begin position="2"/>
        <end position="60"/>
    </location>
</feature>
<reference evidence="4" key="1">
    <citation type="submission" date="2025-08" db="UniProtKB">
        <authorList>
            <consortium name="RefSeq"/>
        </authorList>
    </citation>
    <scope>IDENTIFICATION</scope>
    <source>
        <tissue evidence="4">Muscle</tissue>
    </source>
</reference>